<comment type="similarity">
    <text evidence="3 15">Belongs to the uroporphyrinogen decarboxylase family.</text>
</comment>
<evidence type="ECO:0000256" key="9">
    <source>
        <dbReference type="ARBA" id="ARBA00023239"/>
    </source>
</evidence>
<dbReference type="AlphaFoldDB" id="A0A9P5N3K1"/>
<evidence type="ECO:0000256" key="5">
    <source>
        <dbReference type="ARBA" id="ARBA00012288"/>
    </source>
</evidence>
<dbReference type="PANTHER" id="PTHR21091">
    <property type="entry name" value="METHYLTETRAHYDROFOLATE:HOMOCYSTEINE METHYLTRANSFERASE RELATED"/>
    <property type="match status" value="1"/>
</dbReference>
<evidence type="ECO:0000256" key="10">
    <source>
        <dbReference type="ARBA" id="ARBA00023244"/>
    </source>
</evidence>
<evidence type="ECO:0000256" key="2">
    <source>
        <dbReference type="ARBA" id="ARBA00004804"/>
    </source>
</evidence>
<reference evidence="18" key="1">
    <citation type="submission" date="2019-10" db="EMBL/GenBank/DDBJ databases">
        <authorList>
            <consortium name="DOE Joint Genome Institute"/>
            <person name="Kuo A."/>
            <person name="Miyauchi S."/>
            <person name="Kiss E."/>
            <person name="Drula E."/>
            <person name="Kohler A."/>
            <person name="Sanchez-Garcia M."/>
            <person name="Andreopoulos B."/>
            <person name="Barry K.W."/>
            <person name="Bonito G."/>
            <person name="Buee M."/>
            <person name="Carver A."/>
            <person name="Chen C."/>
            <person name="Cichocki N."/>
            <person name="Clum A."/>
            <person name="Culley D."/>
            <person name="Crous P.W."/>
            <person name="Fauchery L."/>
            <person name="Girlanda M."/>
            <person name="Hayes R."/>
            <person name="Keri Z."/>
            <person name="LaButti K."/>
            <person name="Lipzen A."/>
            <person name="Lombard V."/>
            <person name="Magnuson J."/>
            <person name="Maillard F."/>
            <person name="Morin E."/>
            <person name="Murat C."/>
            <person name="Nolan M."/>
            <person name="Ohm R."/>
            <person name="Pangilinan J."/>
            <person name="Pereira M."/>
            <person name="Perotto S."/>
            <person name="Peter M."/>
            <person name="Riley R."/>
            <person name="Sitrit Y."/>
            <person name="Stielow B."/>
            <person name="Szollosi G."/>
            <person name="Zifcakova L."/>
            <person name="Stursova M."/>
            <person name="Spatafora J.W."/>
            <person name="Tedersoo L."/>
            <person name="Vaario L.-M."/>
            <person name="Yamada A."/>
            <person name="Yan M."/>
            <person name="Wang P."/>
            <person name="Xu J."/>
            <person name="Bruns T."/>
            <person name="Baldrian P."/>
            <person name="Vilgalys R."/>
            <person name="Henrissat B."/>
            <person name="Grigoriev I.V."/>
            <person name="Hibbett D."/>
            <person name="Nagy L.G."/>
            <person name="Martin F.M."/>
        </authorList>
    </citation>
    <scope>NUCLEOTIDE SEQUENCE</scope>
    <source>
        <strain evidence="18">Prilba</strain>
    </source>
</reference>
<dbReference type="Pfam" id="PF01208">
    <property type="entry name" value="URO-D"/>
    <property type="match status" value="1"/>
</dbReference>
<evidence type="ECO:0000256" key="6">
    <source>
        <dbReference type="ARBA" id="ARBA00014308"/>
    </source>
</evidence>
<dbReference type="InterPro" id="IPR038071">
    <property type="entry name" value="UROD/MetE-like_sf"/>
</dbReference>
<dbReference type="GO" id="GO:0004853">
    <property type="term" value="F:uroporphyrinogen decarboxylase activity"/>
    <property type="evidence" value="ECO:0007669"/>
    <property type="project" value="UniProtKB-EC"/>
</dbReference>
<dbReference type="PANTHER" id="PTHR21091:SF169">
    <property type="entry name" value="UROPORPHYRINOGEN DECARBOXYLASE"/>
    <property type="match status" value="1"/>
</dbReference>
<dbReference type="EMBL" id="WHVB01000003">
    <property type="protein sequence ID" value="KAF8485269.1"/>
    <property type="molecule type" value="Genomic_DNA"/>
</dbReference>
<dbReference type="InterPro" id="IPR006361">
    <property type="entry name" value="Uroporphyrinogen_deCO2ase_HemE"/>
</dbReference>
<evidence type="ECO:0000259" key="16">
    <source>
        <dbReference type="PROSITE" id="PS00906"/>
    </source>
</evidence>
<keyword evidence="8 14" id="KW-0210">Decarboxylase</keyword>
<comment type="caution">
    <text evidence="18">The sequence shown here is derived from an EMBL/GenBank/DDBJ whole genome shotgun (WGS) entry which is preliminary data.</text>
</comment>
<comment type="catalytic activity">
    <reaction evidence="12">
        <text>uroporphyrinogen I + 4 H(+) = coproporphyrinogen I + 4 CO2</text>
        <dbReference type="Rhea" id="RHEA:31239"/>
        <dbReference type="ChEBI" id="CHEBI:15378"/>
        <dbReference type="ChEBI" id="CHEBI:16526"/>
        <dbReference type="ChEBI" id="CHEBI:62626"/>
        <dbReference type="ChEBI" id="CHEBI:62631"/>
    </reaction>
    <physiologicalReaction direction="left-to-right" evidence="12">
        <dbReference type="Rhea" id="RHEA:31240"/>
    </physiologicalReaction>
</comment>
<dbReference type="InterPro" id="IPR000257">
    <property type="entry name" value="Uroporphyrinogen_deCOase"/>
</dbReference>
<comment type="catalytic activity">
    <reaction evidence="13">
        <text>uroporphyrinogen III + 4 H(+) = coproporphyrinogen III + 4 CO2</text>
        <dbReference type="Rhea" id="RHEA:19865"/>
        <dbReference type="ChEBI" id="CHEBI:15378"/>
        <dbReference type="ChEBI" id="CHEBI:16526"/>
        <dbReference type="ChEBI" id="CHEBI:57308"/>
        <dbReference type="ChEBI" id="CHEBI:57309"/>
        <dbReference type="EC" id="4.1.1.37"/>
    </reaction>
    <physiologicalReaction direction="left-to-right" evidence="13">
        <dbReference type="Rhea" id="RHEA:19866"/>
    </physiologicalReaction>
</comment>
<dbReference type="GO" id="GO:0005829">
    <property type="term" value="C:cytosol"/>
    <property type="evidence" value="ECO:0007669"/>
    <property type="project" value="UniProtKB-SubCell"/>
</dbReference>
<dbReference type="GO" id="GO:0006783">
    <property type="term" value="P:heme biosynthetic process"/>
    <property type="evidence" value="ECO:0007669"/>
    <property type="project" value="TreeGrafter"/>
</dbReference>
<organism evidence="18 19">
    <name type="scientific">Russula ochroleuca</name>
    <dbReference type="NCBI Taxonomy" id="152965"/>
    <lineage>
        <taxon>Eukaryota</taxon>
        <taxon>Fungi</taxon>
        <taxon>Dikarya</taxon>
        <taxon>Basidiomycota</taxon>
        <taxon>Agaricomycotina</taxon>
        <taxon>Agaricomycetes</taxon>
        <taxon>Russulales</taxon>
        <taxon>Russulaceae</taxon>
        <taxon>Russula</taxon>
    </lineage>
</organism>
<keyword evidence="10 14" id="KW-0627">Porphyrin biosynthesis</keyword>
<comment type="function">
    <text evidence="11">Catalyzes the sequential decarboxylation of the four acetate side chains of uroporphyrinogen to form coproporphyrinogen and participates in the fifth step in the heme biosynthetic pathway. Isomer I or isomer III of uroporphyrinogen may serve as substrate, but only coproporphyrinogen III can ultimately be converted to heme. In vitro also decarboxylates pentacarboxylate porphyrinogen I.</text>
</comment>
<feature type="domain" description="Uroporphyrinogen decarboxylase (URO-D)" evidence="17">
    <location>
        <begin position="164"/>
        <end position="180"/>
    </location>
</feature>
<dbReference type="PROSITE" id="PS00907">
    <property type="entry name" value="UROD_2"/>
    <property type="match status" value="1"/>
</dbReference>
<evidence type="ECO:0000256" key="3">
    <source>
        <dbReference type="ARBA" id="ARBA00009935"/>
    </source>
</evidence>
<name>A0A9P5N3K1_9AGAM</name>
<evidence type="ECO:0000256" key="15">
    <source>
        <dbReference type="RuleBase" id="RU004169"/>
    </source>
</evidence>
<evidence type="ECO:0000256" key="11">
    <source>
        <dbReference type="ARBA" id="ARBA00045708"/>
    </source>
</evidence>
<evidence type="ECO:0000256" key="14">
    <source>
        <dbReference type="RuleBase" id="RU000554"/>
    </source>
</evidence>
<keyword evidence="19" id="KW-1185">Reference proteome</keyword>
<dbReference type="OrthoDB" id="339900at2759"/>
<evidence type="ECO:0000256" key="13">
    <source>
        <dbReference type="ARBA" id="ARBA00048411"/>
    </source>
</evidence>
<feature type="domain" description="Uroporphyrinogen decarboxylase (URO-D)" evidence="16">
    <location>
        <begin position="38"/>
        <end position="47"/>
    </location>
</feature>
<keyword evidence="9 14" id="KW-0456">Lyase</keyword>
<evidence type="ECO:0000313" key="19">
    <source>
        <dbReference type="Proteomes" id="UP000759537"/>
    </source>
</evidence>
<dbReference type="PROSITE" id="PS00906">
    <property type="entry name" value="UROD_1"/>
    <property type="match status" value="1"/>
</dbReference>
<dbReference type="HAMAP" id="MF_00218">
    <property type="entry name" value="URO_D"/>
    <property type="match status" value="1"/>
</dbReference>
<protein>
    <recommendedName>
        <fullName evidence="6 14">Uroporphyrinogen decarboxylase</fullName>
        <ecNumber evidence="5 14">4.1.1.37</ecNumber>
    </recommendedName>
</protein>
<dbReference type="Proteomes" id="UP000759537">
    <property type="component" value="Unassembled WGS sequence"/>
</dbReference>
<evidence type="ECO:0000259" key="17">
    <source>
        <dbReference type="PROSITE" id="PS00907"/>
    </source>
</evidence>
<evidence type="ECO:0000313" key="18">
    <source>
        <dbReference type="EMBL" id="KAF8485269.1"/>
    </source>
</evidence>
<evidence type="ECO:0000256" key="8">
    <source>
        <dbReference type="ARBA" id="ARBA00022793"/>
    </source>
</evidence>
<evidence type="ECO:0000256" key="1">
    <source>
        <dbReference type="ARBA" id="ARBA00004514"/>
    </source>
</evidence>
<keyword evidence="7" id="KW-0963">Cytoplasm</keyword>
<dbReference type="NCBIfam" id="TIGR01464">
    <property type="entry name" value="hemE"/>
    <property type="match status" value="1"/>
</dbReference>
<dbReference type="Gene3D" id="3.20.20.210">
    <property type="match status" value="1"/>
</dbReference>
<sequence length="385" mass="42568">MVESPDWNPEQPLGKFFPPMRNDLILRAARGEETERAPVWVMRQAGRYLPGKYCPHKFRAVRAEHDFFEICRTPSLACEITLQPIRRYLGLVDAAIIFSDILVVPQAMGMEVLMNPAPFFPAPLNTPADIVRLREHVDVHKELGYVFAAITRTRHGLRGEVPLIGFCGAPWTLFSYMIEGGGSKTLQKAKTWLFKYPQESKALLARIADICVDFLVGQVDAGAQLLQVFDSWAGELSPHDFTEFALPPLQHIVISVRARLAENHLPAVPLILFAKGANAPSSLATAAATGFDVLGLDWCVVPEDVRTAAPRRALQGNLDPTRLYGGREAIENGVRHMCAAFRVGGRPPKGWIANLGHGITPGVDPDDLKWFFECVHKYSASGVMP</sequence>
<dbReference type="CDD" id="cd00717">
    <property type="entry name" value="URO-D"/>
    <property type="match status" value="1"/>
</dbReference>
<reference evidence="18" key="2">
    <citation type="journal article" date="2020" name="Nat. Commun.">
        <title>Large-scale genome sequencing of mycorrhizal fungi provides insights into the early evolution of symbiotic traits.</title>
        <authorList>
            <person name="Miyauchi S."/>
            <person name="Kiss E."/>
            <person name="Kuo A."/>
            <person name="Drula E."/>
            <person name="Kohler A."/>
            <person name="Sanchez-Garcia M."/>
            <person name="Morin E."/>
            <person name="Andreopoulos B."/>
            <person name="Barry K.W."/>
            <person name="Bonito G."/>
            <person name="Buee M."/>
            <person name="Carver A."/>
            <person name="Chen C."/>
            <person name="Cichocki N."/>
            <person name="Clum A."/>
            <person name="Culley D."/>
            <person name="Crous P.W."/>
            <person name="Fauchery L."/>
            <person name="Girlanda M."/>
            <person name="Hayes R.D."/>
            <person name="Keri Z."/>
            <person name="LaButti K."/>
            <person name="Lipzen A."/>
            <person name="Lombard V."/>
            <person name="Magnuson J."/>
            <person name="Maillard F."/>
            <person name="Murat C."/>
            <person name="Nolan M."/>
            <person name="Ohm R.A."/>
            <person name="Pangilinan J."/>
            <person name="Pereira M.F."/>
            <person name="Perotto S."/>
            <person name="Peter M."/>
            <person name="Pfister S."/>
            <person name="Riley R."/>
            <person name="Sitrit Y."/>
            <person name="Stielow J.B."/>
            <person name="Szollosi G."/>
            <person name="Zifcakova L."/>
            <person name="Stursova M."/>
            <person name="Spatafora J.W."/>
            <person name="Tedersoo L."/>
            <person name="Vaario L.M."/>
            <person name="Yamada A."/>
            <person name="Yan M."/>
            <person name="Wang P."/>
            <person name="Xu J."/>
            <person name="Bruns T."/>
            <person name="Baldrian P."/>
            <person name="Vilgalys R."/>
            <person name="Dunand C."/>
            <person name="Henrissat B."/>
            <person name="Grigoriev I.V."/>
            <person name="Hibbett D."/>
            <person name="Nagy L.G."/>
            <person name="Martin F.M."/>
        </authorList>
    </citation>
    <scope>NUCLEOTIDE SEQUENCE</scope>
    <source>
        <strain evidence="18">Prilba</strain>
    </source>
</reference>
<comment type="pathway">
    <text evidence="2 14">Porphyrin-containing compound metabolism; protoporphyrin-IX biosynthesis; coproporphyrinogen-III from 5-aminolevulinate: step 4/4.</text>
</comment>
<comment type="subunit">
    <text evidence="4">Homodimer.</text>
</comment>
<dbReference type="FunFam" id="3.20.20.210:FF:000008">
    <property type="entry name" value="Uroporphyrinogen decarboxylase"/>
    <property type="match status" value="1"/>
</dbReference>
<accession>A0A9P5N3K1</accession>
<dbReference type="SUPFAM" id="SSF51726">
    <property type="entry name" value="UROD/MetE-like"/>
    <property type="match status" value="1"/>
</dbReference>
<evidence type="ECO:0000256" key="7">
    <source>
        <dbReference type="ARBA" id="ARBA00022490"/>
    </source>
</evidence>
<dbReference type="EC" id="4.1.1.37" evidence="5 14"/>
<gene>
    <name evidence="18" type="ORF">DFH94DRAFT_689625</name>
</gene>
<evidence type="ECO:0000256" key="4">
    <source>
        <dbReference type="ARBA" id="ARBA00011738"/>
    </source>
</evidence>
<evidence type="ECO:0000256" key="12">
    <source>
        <dbReference type="ARBA" id="ARBA00047341"/>
    </source>
</evidence>
<proteinExistence type="inferred from homology"/>
<comment type="subcellular location">
    <subcellularLocation>
        <location evidence="1">Cytoplasm</location>
        <location evidence="1">Cytosol</location>
    </subcellularLocation>
</comment>